<comment type="caution">
    <text evidence="1">The sequence shown here is derived from an EMBL/GenBank/DDBJ whole genome shotgun (WGS) entry which is preliminary data.</text>
</comment>
<protein>
    <submittedName>
        <fullName evidence="1">Uncharacterized protein</fullName>
    </submittedName>
</protein>
<gene>
    <name evidence="1" type="ORF">IEQ34_022343</name>
</gene>
<accession>A0AAV7FYK8</accession>
<evidence type="ECO:0000313" key="2">
    <source>
        <dbReference type="Proteomes" id="UP000775213"/>
    </source>
</evidence>
<proteinExistence type="predicted"/>
<reference evidence="1 2" key="1">
    <citation type="journal article" date="2021" name="Hortic Res">
        <title>Chromosome-scale assembly of the Dendrobium chrysotoxum genome enhances the understanding of orchid evolution.</title>
        <authorList>
            <person name="Zhang Y."/>
            <person name="Zhang G.Q."/>
            <person name="Zhang D."/>
            <person name="Liu X.D."/>
            <person name="Xu X.Y."/>
            <person name="Sun W.H."/>
            <person name="Yu X."/>
            <person name="Zhu X."/>
            <person name="Wang Z.W."/>
            <person name="Zhao X."/>
            <person name="Zhong W.Y."/>
            <person name="Chen H."/>
            <person name="Yin W.L."/>
            <person name="Huang T."/>
            <person name="Niu S.C."/>
            <person name="Liu Z.J."/>
        </authorList>
    </citation>
    <scope>NUCLEOTIDE SEQUENCE [LARGE SCALE GENOMIC DNA]</scope>
    <source>
        <strain evidence="1">Lindl</strain>
    </source>
</reference>
<organism evidence="1 2">
    <name type="scientific">Dendrobium chrysotoxum</name>
    <name type="common">Orchid</name>
    <dbReference type="NCBI Taxonomy" id="161865"/>
    <lineage>
        <taxon>Eukaryota</taxon>
        <taxon>Viridiplantae</taxon>
        <taxon>Streptophyta</taxon>
        <taxon>Embryophyta</taxon>
        <taxon>Tracheophyta</taxon>
        <taxon>Spermatophyta</taxon>
        <taxon>Magnoliopsida</taxon>
        <taxon>Liliopsida</taxon>
        <taxon>Asparagales</taxon>
        <taxon>Orchidaceae</taxon>
        <taxon>Epidendroideae</taxon>
        <taxon>Malaxideae</taxon>
        <taxon>Dendrobiinae</taxon>
        <taxon>Dendrobium</taxon>
    </lineage>
</organism>
<keyword evidence="2" id="KW-1185">Reference proteome</keyword>
<dbReference type="EMBL" id="JAGFBR010000019">
    <property type="protein sequence ID" value="KAH0448543.1"/>
    <property type="molecule type" value="Genomic_DNA"/>
</dbReference>
<dbReference type="AlphaFoldDB" id="A0AAV7FYK8"/>
<evidence type="ECO:0000313" key="1">
    <source>
        <dbReference type="EMBL" id="KAH0448543.1"/>
    </source>
</evidence>
<sequence length="139" mass="16479">MHIKLKKKVKKGRKKKKKNLCMFYSILSWLKLRGFDLIWFELVYIDLNGFRATSTTSSAYQVIAAELNTQFRINIVFRVICDINFNESVSYHISQVISQVAFIIIQHALESDFENNNNFRVKNTKNIFFIFIFESKRII</sequence>
<dbReference type="Proteomes" id="UP000775213">
    <property type="component" value="Unassembled WGS sequence"/>
</dbReference>
<name>A0AAV7FYK8_DENCH</name>